<dbReference type="AlphaFoldDB" id="F0M1H5"/>
<feature type="transmembrane region" description="Helical" evidence="1">
    <location>
        <begin position="125"/>
        <end position="147"/>
    </location>
</feature>
<keyword evidence="1" id="KW-0472">Membrane</keyword>
<dbReference type="EMBL" id="CP002379">
    <property type="protein sequence ID" value="ADX74171.1"/>
    <property type="molecule type" value="Genomic_DNA"/>
</dbReference>
<feature type="transmembrane region" description="Helical" evidence="1">
    <location>
        <begin position="191"/>
        <end position="212"/>
    </location>
</feature>
<evidence type="ECO:0000256" key="1">
    <source>
        <dbReference type="SAM" id="Phobius"/>
    </source>
</evidence>
<proteinExistence type="predicted"/>
<gene>
    <name evidence="2" type="ordered locus">Asphe3_30610</name>
</gene>
<accession>F0M1H5</accession>
<dbReference type="OrthoDB" id="9956776at2"/>
<feature type="transmembrane region" description="Helical" evidence="1">
    <location>
        <begin position="167"/>
        <end position="184"/>
    </location>
</feature>
<dbReference type="RefSeq" id="WP_013602062.1">
    <property type="nucleotide sequence ID" value="NC_015145.1"/>
</dbReference>
<organism evidence="2 3">
    <name type="scientific">Pseudarthrobacter phenanthrenivorans (strain DSM 18606 / JCM 16027 / LMG 23796 / Sphe3)</name>
    <name type="common">Arthrobacter phenanthrenivorans</name>
    <dbReference type="NCBI Taxonomy" id="930171"/>
    <lineage>
        <taxon>Bacteria</taxon>
        <taxon>Bacillati</taxon>
        <taxon>Actinomycetota</taxon>
        <taxon>Actinomycetes</taxon>
        <taxon>Micrococcales</taxon>
        <taxon>Micrococcaceae</taxon>
        <taxon>Pseudarthrobacter</taxon>
    </lineage>
</organism>
<dbReference type="Proteomes" id="UP000008639">
    <property type="component" value="Chromosome"/>
</dbReference>
<keyword evidence="1" id="KW-1133">Transmembrane helix</keyword>
<evidence type="ECO:0000313" key="2">
    <source>
        <dbReference type="EMBL" id="ADX74171.1"/>
    </source>
</evidence>
<dbReference type="HOGENOM" id="CLU_688208_0_0_11"/>
<feature type="transmembrane region" description="Helical" evidence="1">
    <location>
        <begin position="69"/>
        <end position="89"/>
    </location>
</feature>
<feature type="transmembrane region" description="Helical" evidence="1">
    <location>
        <begin position="41"/>
        <end position="57"/>
    </location>
</feature>
<protein>
    <submittedName>
        <fullName evidence="2">Uncharacterized protein</fullName>
    </submittedName>
</protein>
<reference evidence="2 3" key="1">
    <citation type="journal article" date="2011" name="Stand. Genomic Sci.">
        <title>Complete genome sequence of Arthrobacter phenanthrenivorans type strain (Sphe3).</title>
        <authorList>
            <person name="Kallimanis A."/>
            <person name="Labutti K.M."/>
            <person name="Lapidus A."/>
            <person name="Clum A."/>
            <person name="Lykidis A."/>
            <person name="Mavromatis K."/>
            <person name="Pagani I."/>
            <person name="Liolios K."/>
            <person name="Ivanova N."/>
            <person name="Goodwin L."/>
            <person name="Pitluck S."/>
            <person name="Chen A."/>
            <person name="Palaniappan K."/>
            <person name="Markowitz V."/>
            <person name="Bristow J."/>
            <person name="Velentzas A.D."/>
            <person name="Perisynakis A."/>
            <person name="Ouzounis C.C."/>
            <person name="Kyrpides N.C."/>
            <person name="Koukkou A.I."/>
            <person name="Drainas C."/>
        </authorList>
    </citation>
    <scope>NUCLEOTIDE SEQUENCE [LARGE SCALE GENOMIC DNA]</scope>
    <source>
        <strain evidence="3">DSM 18606 / JCM 16027 / LMG 23796 / Sphe3</strain>
    </source>
</reference>
<feature type="transmembrane region" description="Helical" evidence="1">
    <location>
        <begin position="352"/>
        <end position="378"/>
    </location>
</feature>
<name>F0M1H5_PSEPM</name>
<feature type="transmembrane region" description="Helical" evidence="1">
    <location>
        <begin position="309"/>
        <end position="332"/>
    </location>
</feature>
<feature type="transmembrane region" description="Helical" evidence="1">
    <location>
        <begin position="95"/>
        <end position="113"/>
    </location>
</feature>
<evidence type="ECO:0000313" key="3">
    <source>
        <dbReference type="Proteomes" id="UP000008639"/>
    </source>
</evidence>
<keyword evidence="1" id="KW-0812">Transmembrane</keyword>
<dbReference type="KEGG" id="apn:Asphe3_30610"/>
<feature type="transmembrane region" description="Helical" evidence="1">
    <location>
        <begin position="224"/>
        <end position="242"/>
    </location>
</feature>
<sequence length="400" mass="43873" precursor="true">MELDRLRVRRRRSRTALVFGAALLVASTIQKFPVPLGGANVYLPHLVAVVLFPIFFYGERIVGKVRNVLLFFAISAIVAALPSLTLELWDVRLSLILQILLNVFTFIVSFALFRQLTIRDLEQLIIGSSLVLVLAAGAQLVIAPGVNPRTETTFGLAHPILLFNEETWLALFAALLAVCAYGIGARKAGHLLSLMVIFIGTRSAMIVVAVSVAMTVQGLATRKWVRFLCASSPIAFALWFVFDSVFATTGRVYNDTLDTRAADISAVRQANNDDFLPFGGEVVSVFDFSRSRLVPATSNVQSFELFWKFGLGGLAIVALFAALVSVILPRLALSSSSKGGWPVWLPLMVWPAMLQFNNAFGFPWMWVMLALCIAVLAVEAREEISNASTPQTMTFGRNRT</sequence>